<organism evidence="1 2">
    <name type="scientific">Puccinia sorghi</name>
    <dbReference type="NCBI Taxonomy" id="27349"/>
    <lineage>
        <taxon>Eukaryota</taxon>
        <taxon>Fungi</taxon>
        <taxon>Dikarya</taxon>
        <taxon>Basidiomycota</taxon>
        <taxon>Pucciniomycotina</taxon>
        <taxon>Pucciniomycetes</taxon>
        <taxon>Pucciniales</taxon>
        <taxon>Pucciniaceae</taxon>
        <taxon>Puccinia</taxon>
    </lineage>
</organism>
<dbReference type="Proteomes" id="UP000037035">
    <property type="component" value="Unassembled WGS sequence"/>
</dbReference>
<dbReference type="VEuPathDB" id="FungiDB:VP01_7100g1"/>
<comment type="caution">
    <text evidence="1">The sequence shown here is derived from an EMBL/GenBank/DDBJ whole genome shotgun (WGS) entry which is preliminary data.</text>
</comment>
<name>A0A0L6UEE3_9BASI</name>
<dbReference type="OrthoDB" id="2507671at2759"/>
<keyword evidence="2" id="KW-1185">Reference proteome</keyword>
<protein>
    <submittedName>
        <fullName evidence="1">Uncharacterized protein</fullName>
    </submittedName>
</protein>
<evidence type="ECO:0000313" key="2">
    <source>
        <dbReference type="Proteomes" id="UP000037035"/>
    </source>
</evidence>
<accession>A0A0L6UEE3</accession>
<sequence length="109" mass="12485">MNCTVSYQIFIVWESCVDQNPRSYQQVNQESDVKELACKAMETPLVSLLPEETGVWKLSVLNYKVEQITDSGLKPSQILQTWKKTHLEKQLLATISTMYTEVKKSTLSN</sequence>
<reference evidence="1 2" key="1">
    <citation type="submission" date="2015-08" db="EMBL/GenBank/DDBJ databases">
        <title>Next Generation Sequencing and Analysis of the Genome of Puccinia sorghi L Schw, the Causal Agent of Maize Common Rust.</title>
        <authorList>
            <person name="Rochi L."/>
            <person name="Burguener G."/>
            <person name="Darino M."/>
            <person name="Turjanski A."/>
            <person name="Kreff E."/>
            <person name="Dieguez M.J."/>
            <person name="Sacco F."/>
        </authorList>
    </citation>
    <scope>NUCLEOTIDE SEQUENCE [LARGE SCALE GENOMIC DNA]</scope>
    <source>
        <strain evidence="1 2">RO10H11247</strain>
    </source>
</reference>
<proteinExistence type="predicted"/>
<dbReference type="AlphaFoldDB" id="A0A0L6UEE3"/>
<evidence type="ECO:0000313" key="1">
    <source>
        <dbReference type="EMBL" id="KNZ46632.1"/>
    </source>
</evidence>
<gene>
    <name evidence="1" type="ORF">VP01_7100g1</name>
</gene>
<dbReference type="EMBL" id="LAVV01012496">
    <property type="protein sequence ID" value="KNZ46632.1"/>
    <property type="molecule type" value="Genomic_DNA"/>
</dbReference>